<sequence>MENLVQRQFHCIADATNYHSSHVIPEHRYTLWCKAFDVESLDALFDMTPAEKAVPLFDAAITRFNSHPEDLRPLLDASDPGGLRGNRNALVGIRTFLADHGGTISGTFTETA</sequence>
<evidence type="ECO:0000313" key="1">
    <source>
        <dbReference type="EMBL" id="ATL70792.1"/>
    </source>
</evidence>
<dbReference type="AlphaFoldDB" id="A0A291RU74"/>
<proteinExistence type="predicted"/>
<gene>
    <name evidence="1" type="ORF">CRH09_36030</name>
</gene>
<reference evidence="1 2" key="1">
    <citation type="submission" date="2017-10" db="EMBL/GenBank/DDBJ databases">
        <title>Comparative genomics between pathogenic Norcardia.</title>
        <authorList>
            <person name="Zeng L."/>
        </authorList>
    </citation>
    <scope>NUCLEOTIDE SEQUENCE [LARGE SCALE GENOMIC DNA]</scope>
    <source>
        <strain evidence="1 2">NC_YFY_NT001</strain>
    </source>
</reference>
<evidence type="ECO:0000313" key="2">
    <source>
        <dbReference type="Proteomes" id="UP000221961"/>
    </source>
</evidence>
<dbReference type="KEGG" id="ntp:CRH09_36030"/>
<accession>A0A291RU74</accession>
<protein>
    <submittedName>
        <fullName evidence="1">Uncharacterized protein</fullName>
    </submittedName>
</protein>
<dbReference type="Proteomes" id="UP000221961">
    <property type="component" value="Chromosome"/>
</dbReference>
<name>A0A291RU74_9NOCA</name>
<organism evidence="1 2">
    <name type="scientific">Nocardia terpenica</name>
    <dbReference type="NCBI Taxonomy" id="455432"/>
    <lineage>
        <taxon>Bacteria</taxon>
        <taxon>Bacillati</taxon>
        <taxon>Actinomycetota</taxon>
        <taxon>Actinomycetes</taxon>
        <taxon>Mycobacteriales</taxon>
        <taxon>Nocardiaceae</taxon>
        <taxon>Nocardia</taxon>
    </lineage>
</organism>
<dbReference type="EMBL" id="CP023778">
    <property type="protein sequence ID" value="ATL70792.1"/>
    <property type="molecule type" value="Genomic_DNA"/>
</dbReference>